<evidence type="ECO:0000256" key="2">
    <source>
        <dbReference type="ARBA" id="ARBA00022475"/>
    </source>
</evidence>
<protein>
    <recommendedName>
        <fullName evidence="9">Cell division protein FtsQ</fullName>
    </recommendedName>
</protein>
<keyword evidence="8 9" id="KW-0131">Cell cycle</keyword>
<evidence type="ECO:0000256" key="7">
    <source>
        <dbReference type="ARBA" id="ARBA00023136"/>
    </source>
</evidence>
<keyword evidence="2 9" id="KW-1003">Cell membrane</keyword>
<evidence type="ECO:0000256" key="4">
    <source>
        <dbReference type="ARBA" id="ARBA00022618"/>
    </source>
</evidence>
<dbReference type="InterPro" id="IPR013685">
    <property type="entry name" value="POTRA_FtsQ_type"/>
</dbReference>
<dbReference type="GO" id="GO:0032153">
    <property type="term" value="C:cell division site"/>
    <property type="evidence" value="ECO:0007669"/>
    <property type="project" value="UniProtKB-UniRule"/>
</dbReference>
<comment type="function">
    <text evidence="9">Essential cell division protein.</text>
</comment>
<feature type="domain" description="POTRA" evidence="11">
    <location>
        <begin position="80"/>
        <end position="148"/>
    </location>
</feature>
<evidence type="ECO:0000256" key="10">
    <source>
        <dbReference type="SAM" id="MobiDB-lite"/>
    </source>
</evidence>
<feature type="transmembrane region" description="Helical" evidence="9">
    <location>
        <begin position="41"/>
        <end position="58"/>
    </location>
</feature>
<dbReference type="PROSITE" id="PS51779">
    <property type="entry name" value="POTRA"/>
    <property type="match status" value="1"/>
</dbReference>
<keyword evidence="4 9" id="KW-0132">Cell division</keyword>
<dbReference type="Proteomes" id="UP000032679">
    <property type="component" value="Unassembled WGS sequence"/>
</dbReference>
<dbReference type="InterPro" id="IPR034746">
    <property type="entry name" value="POTRA"/>
</dbReference>
<dbReference type="Pfam" id="PF08478">
    <property type="entry name" value="POTRA_1"/>
    <property type="match status" value="1"/>
</dbReference>
<organism evidence="12 13">
    <name type="scientific">Tanticharoenia sakaeratensis NBRC 103193</name>
    <dbReference type="NCBI Taxonomy" id="1231623"/>
    <lineage>
        <taxon>Bacteria</taxon>
        <taxon>Pseudomonadati</taxon>
        <taxon>Pseudomonadota</taxon>
        <taxon>Alphaproteobacteria</taxon>
        <taxon>Acetobacterales</taxon>
        <taxon>Acetobacteraceae</taxon>
        <taxon>Tanticharoenia</taxon>
    </lineage>
</organism>
<comment type="subcellular location">
    <subcellularLocation>
        <location evidence="9">Cell inner membrane</location>
        <topology evidence="9">Single-pass type II membrane protein</topology>
    </subcellularLocation>
    <subcellularLocation>
        <location evidence="1">Membrane</location>
    </subcellularLocation>
    <text evidence="9">Localizes to the division septum.</text>
</comment>
<dbReference type="HAMAP" id="MF_00911">
    <property type="entry name" value="FtsQ_subfam"/>
    <property type="match status" value="1"/>
</dbReference>
<dbReference type="GO" id="GO:0043093">
    <property type="term" value="P:FtsZ-dependent cytokinesis"/>
    <property type="evidence" value="ECO:0007669"/>
    <property type="project" value="UniProtKB-UniRule"/>
</dbReference>
<proteinExistence type="inferred from homology"/>
<evidence type="ECO:0000256" key="9">
    <source>
        <dbReference type="HAMAP-Rule" id="MF_00911"/>
    </source>
</evidence>
<evidence type="ECO:0000256" key="8">
    <source>
        <dbReference type="ARBA" id="ARBA00023306"/>
    </source>
</evidence>
<evidence type="ECO:0000259" key="11">
    <source>
        <dbReference type="PROSITE" id="PS51779"/>
    </source>
</evidence>
<dbReference type="Pfam" id="PF03799">
    <property type="entry name" value="FtsQ_DivIB_C"/>
    <property type="match status" value="1"/>
</dbReference>
<reference evidence="12 13" key="1">
    <citation type="submission" date="2012-10" db="EMBL/GenBank/DDBJ databases">
        <title>Genome sequencing of Tanticharoenia sakaeratensis NBRC 103193.</title>
        <authorList>
            <person name="Azuma Y."/>
            <person name="Hadano H."/>
            <person name="Hirakawa H."/>
            <person name="Matsushita K."/>
        </authorList>
    </citation>
    <scope>NUCLEOTIDE SEQUENCE [LARGE SCALE GENOMIC DNA]</scope>
    <source>
        <strain evidence="12 13">NBRC 103193</strain>
    </source>
</reference>
<dbReference type="Gene3D" id="3.10.20.310">
    <property type="entry name" value="membrane protein fhac"/>
    <property type="match status" value="1"/>
</dbReference>
<keyword evidence="5 9" id="KW-0812">Transmembrane</keyword>
<dbReference type="RefSeq" id="WP_084712307.1">
    <property type="nucleotide sequence ID" value="NZ_BALE01000038.1"/>
</dbReference>
<dbReference type="PANTHER" id="PTHR35851:SF1">
    <property type="entry name" value="CELL DIVISION PROTEIN FTSQ"/>
    <property type="match status" value="1"/>
</dbReference>
<dbReference type="AlphaFoldDB" id="A0A0D6MN75"/>
<evidence type="ECO:0000256" key="1">
    <source>
        <dbReference type="ARBA" id="ARBA00004370"/>
    </source>
</evidence>
<comment type="similarity">
    <text evidence="9">Belongs to the FtsQ/DivIB family. FtsQ subfamily.</text>
</comment>
<comment type="caution">
    <text evidence="12">The sequence shown here is derived from an EMBL/GenBank/DDBJ whole genome shotgun (WGS) entry which is preliminary data.</text>
</comment>
<feature type="region of interest" description="Disordered" evidence="10">
    <location>
        <begin position="284"/>
        <end position="393"/>
    </location>
</feature>
<dbReference type="InterPro" id="IPR026579">
    <property type="entry name" value="FtsQ"/>
</dbReference>
<feature type="compositionally biased region" description="Low complexity" evidence="10">
    <location>
        <begin position="335"/>
        <end position="351"/>
    </location>
</feature>
<feature type="compositionally biased region" description="Pro residues" evidence="10">
    <location>
        <begin position="378"/>
        <end position="387"/>
    </location>
</feature>
<keyword evidence="7 9" id="KW-0472">Membrane</keyword>
<gene>
    <name evidence="9" type="primary">ftsQ</name>
    <name evidence="12" type="ORF">Tasa_038_120</name>
</gene>
<evidence type="ECO:0000256" key="5">
    <source>
        <dbReference type="ARBA" id="ARBA00022692"/>
    </source>
</evidence>
<evidence type="ECO:0000313" key="13">
    <source>
        <dbReference type="Proteomes" id="UP000032679"/>
    </source>
</evidence>
<dbReference type="GO" id="GO:0090529">
    <property type="term" value="P:cell septum assembly"/>
    <property type="evidence" value="ECO:0007669"/>
    <property type="project" value="InterPro"/>
</dbReference>
<accession>A0A0D6MN75</accession>
<evidence type="ECO:0000313" key="12">
    <source>
        <dbReference type="EMBL" id="GAN55139.1"/>
    </source>
</evidence>
<feature type="compositionally biased region" description="Low complexity" evidence="10">
    <location>
        <begin position="294"/>
        <end position="310"/>
    </location>
</feature>
<dbReference type="STRING" id="1231623.Tasa_038_120"/>
<dbReference type="GO" id="GO:0005886">
    <property type="term" value="C:plasma membrane"/>
    <property type="evidence" value="ECO:0007669"/>
    <property type="project" value="UniProtKB-SubCell"/>
</dbReference>
<dbReference type="PANTHER" id="PTHR35851">
    <property type="entry name" value="CELL DIVISION PROTEIN FTSQ"/>
    <property type="match status" value="1"/>
</dbReference>
<dbReference type="OrthoDB" id="9783091at2"/>
<keyword evidence="3 9" id="KW-0997">Cell inner membrane</keyword>
<sequence>MTSRRARNGTSDGRVQGGVIGDRPSRLLIFLKRQRRLMRPVLALLLLAILVAGGIVLLRRSATETDFAPIRARLIQLLPLHIATISVTGRRLTSEDALMQALGTSVGQPIFGFSVKAARDRIDRLPFVDHVVVERHMPDTVVVQLTERSPFAVWQDHGRFTLINRDGAAVADQTMVGPGNEKNAQAFLQLPLVVGDGANVAAGELIDALGQQPVVRDFVAAAVRVGDRRWNLSLKDGTTVMLPEGHDPEALARLARYQGDMRLLERPVISIDMRLPDRMVIHQVPAPDAPRTPDGSGDAPAGTTTATFPGYGKPASTTPKSDDHASAAHTSTDRTSPPHSTPAHPHVAAPAPHTPSPQALTPRAPGVIHQTSPGDDQPLPPPVPLAPPDGGQN</sequence>
<dbReference type="InterPro" id="IPR005548">
    <property type="entry name" value="Cell_div_FtsQ/DivIB_C"/>
</dbReference>
<name>A0A0D6MN75_9PROT</name>
<evidence type="ECO:0000256" key="6">
    <source>
        <dbReference type="ARBA" id="ARBA00022989"/>
    </source>
</evidence>
<keyword evidence="13" id="KW-1185">Reference proteome</keyword>
<evidence type="ECO:0000256" key="3">
    <source>
        <dbReference type="ARBA" id="ARBA00022519"/>
    </source>
</evidence>
<keyword evidence="6 9" id="KW-1133">Transmembrane helix</keyword>
<dbReference type="EMBL" id="BALE01000038">
    <property type="protein sequence ID" value="GAN55139.1"/>
    <property type="molecule type" value="Genomic_DNA"/>
</dbReference>